<accession>A0A1G9A157</accession>
<dbReference type="RefSeq" id="WP_092627800.1">
    <property type="nucleotide sequence ID" value="NZ_FNFM01000005.1"/>
</dbReference>
<dbReference type="InterPro" id="IPR038732">
    <property type="entry name" value="HpyO/CreE_NAD-binding"/>
</dbReference>
<dbReference type="PANTHER" id="PTHR40254">
    <property type="entry name" value="BLR0577 PROTEIN"/>
    <property type="match status" value="1"/>
</dbReference>
<dbReference type="InterPro" id="IPR036188">
    <property type="entry name" value="FAD/NAD-bd_sf"/>
</dbReference>
<dbReference type="OrthoDB" id="3653265at2"/>
<evidence type="ECO:0000313" key="3">
    <source>
        <dbReference type="Proteomes" id="UP000199213"/>
    </source>
</evidence>
<name>A0A1G9A157_ACTMZ</name>
<proteinExistence type="predicted"/>
<gene>
    <name evidence="2" type="ORF">SAMN04487820_105249</name>
</gene>
<evidence type="ECO:0000313" key="2">
    <source>
        <dbReference type="EMBL" id="SDK20991.1"/>
    </source>
</evidence>
<reference evidence="3" key="1">
    <citation type="submission" date="2016-10" db="EMBL/GenBank/DDBJ databases">
        <authorList>
            <person name="Varghese N."/>
            <person name="Submissions S."/>
        </authorList>
    </citation>
    <scope>NUCLEOTIDE SEQUENCE [LARGE SCALE GENOMIC DNA]</scope>
    <source>
        <strain evidence="3">DSM 45460</strain>
    </source>
</reference>
<sequence length="749" mass="84301">MRPLRLAIVGGGPSATYVLERLAATARRMTEHSALEIHVFDRSGRFGDGQVHSSAQPASSFLNRIVGQVAFAADETVDGAEPLLEERLRPTLHEWCRRKFAETGDPVFDLRPEDWPKRYVHGMALQECFHTYVELLNDHPTTTVRLRHAEVTDIHEVTEGFTIDTDEESAALHADHVLFVTGHSSNEARTQPRTSRLAEFADRTGATYVSSVYPLERHLGPRQVTPETVVGCAGMGLTAIDVVLYLSEGRGGRFERHGDHLVYHPSGSEPNSVVVFGEAGLFTFARPYNAKERDPERLEHRGVFLVESAVDALRESVGEPIDVGSAGVRRQLDFERHLLPIVLLEMGSVYYRTLLGADFARELDRRARPAYENFLRGGDPRSYEGGAEVLLETVNTTVRYAADVIDSVLTGRRTLADAAADATSDGWDLRKALERYLEVVFGREAAYRALERLMSASAPVDVITGLHSPWRHARMLRDNLFVWQSTIRPIDHDSFGNAAEYRDAVLDFMDRDHRFAVQDNTENPSKAAADNVWRDLRPVLAYAVDFGGLRAESHRRFLDTYMRHHNRLCNGAALEVMEKIEALVRYGLVDVSAGPEANLEVNERSGRFEVSGPHTGARIDLDLLVDSRVHPFSPEHDVLPLYSNMLRRGLVRKWRNPGSDGRDFEPGGLDLSADFHPVRADGSIDHRLTFLGPPSEGVMFFQLGALRPNQNHHVMQDVLRWLRDFWEDLAEHHQQQETSNEQHVEQFAR</sequence>
<organism evidence="2 3">
    <name type="scientific">Actinopolyspora mzabensis</name>
    <dbReference type="NCBI Taxonomy" id="995066"/>
    <lineage>
        <taxon>Bacteria</taxon>
        <taxon>Bacillati</taxon>
        <taxon>Actinomycetota</taxon>
        <taxon>Actinomycetes</taxon>
        <taxon>Actinopolysporales</taxon>
        <taxon>Actinopolysporaceae</taxon>
        <taxon>Actinopolyspora</taxon>
    </lineage>
</organism>
<dbReference type="InterPro" id="IPR052189">
    <property type="entry name" value="L-asp_N-monooxygenase_NS-form"/>
</dbReference>
<dbReference type="PANTHER" id="PTHR40254:SF1">
    <property type="entry name" value="BLR0577 PROTEIN"/>
    <property type="match status" value="1"/>
</dbReference>
<dbReference type="Pfam" id="PF13454">
    <property type="entry name" value="NAD_binding_9"/>
    <property type="match status" value="1"/>
</dbReference>
<dbReference type="EMBL" id="FNFM01000005">
    <property type="protein sequence ID" value="SDK20991.1"/>
    <property type="molecule type" value="Genomic_DNA"/>
</dbReference>
<protein>
    <submittedName>
        <fullName evidence="2">FAD-NAD(P)-binding</fullName>
    </submittedName>
</protein>
<dbReference type="SUPFAM" id="SSF51905">
    <property type="entry name" value="FAD/NAD(P)-binding domain"/>
    <property type="match status" value="1"/>
</dbReference>
<keyword evidence="3" id="KW-1185">Reference proteome</keyword>
<feature type="domain" description="FAD-dependent urate hydroxylase HpyO/Asp monooxygenase CreE-like FAD/NAD(P)-binding" evidence="1">
    <location>
        <begin position="7"/>
        <end position="183"/>
    </location>
</feature>
<dbReference type="AlphaFoldDB" id="A0A1G9A157"/>
<dbReference type="Proteomes" id="UP000199213">
    <property type="component" value="Unassembled WGS sequence"/>
</dbReference>
<evidence type="ECO:0000259" key="1">
    <source>
        <dbReference type="Pfam" id="PF13454"/>
    </source>
</evidence>